<feature type="transmembrane region" description="Helical" evidence="2">
    <location>
        <begin position="12"/>
        <end position="32"/>
    </location>
</feature>
<dbReference type="RefSeq" id="WP_274189821.1">
    <property type="nucleotide sequence ID" value="NZ_BAABHN010000013.1"/>
</dbReference>
<feature type="domain" description="Mce/MlaD" evidence="3">
    <location>
        <begin position="44"/>
        <end position="118"/>
    </location>
</feature>
<dbReference type="Proteomes" id="UP001595909">
    <property type="component" value="Unassembled WGS sequence"/>
</dbReference>
<dbReference type="EMBL" id="JBHSIM010000013">
    <property type="protein sequence ID" value="MFC4832051.1"/>
    <property type="molecule type" value="Genomic_DNA"/>
</dbReference>
<gene>
    <name evidence="4" type="ORF">ACFPEL_06475</name>
</gene>
<keyword evidence="5" id="KW-1185">Reference proteome</keyword>
<accession>A0ABV9RCZ7</accession>
<comment type="caution">
    <text evidence="4">The sequence shown here is derived from an EMBL/GenBank/DDBJ whole genome shotgun (WGS) entry which is preliminary data.</text>
</comment>
<feature type="region of interest" description="Disordered" evidence="1">
    <location>
        <begin position="398"/>
        <end position="427"/>
    </location>
</feature>
<evidence type="ECO:0000256" key="2">
    <source>
        <dbReference type="SAM" id="Phobius"/>
    </source>
</evidence>
<keyword evidence="2" id="KW-1133">Transmembrane helix</keyword>
<sequence>MARVHRTTAKHFAIGVAGLLVAVGLAVLGGIVSSGGELPARDYTYVDAAFDDAGTLRVRQDVRVNSLIVGQVSDIRHEGDHAVVTLRLNGERPVYGNATGRILQESALARSFVELAPGDPGAGPLPGGVIPRERTRDAIDLDQLFNVFDEATREALSSSLTELGGGVLGHSGDLRDALREAPAGLDDLGTVADTLTDPRTDLSGLLNSANRFMGHLDDRSAELRTLLRQTDATLAAVSVDGGQPLDATLKDLPPTLIQAREALDSLNGPLADVRSAVTTIRPGGEALGAASGDLRGVLREGIPPLRKVPGVAEQAEPAVEDLTGTVAEARPLGPPLLSTLDSADELLAGLSPYSPDIGRFFNQLAAPDGLLSGSLAPGQHYFGIFPTIPAGPGLASVPDPTFRTNPYPDPGGAAYRTNPDGSPKGDG</sequence>
<dbReference type="PANTHER" id="PTHR33371:SF4">
    <property type="entry name" value="INTERMEMBRANE PHOSPHOLIPID TRANSPORT SYSTEM BINDING PROTEIN MLAD"/>
    <property type="match status" value="1"/>
</dbReference>
<dbReference type="InterPro" id="IPR052336">
    <property type="entry name" value="MlaD_Phospholipid_Transporter"/>
</dbReference>
<reference evidence="5" key="1">
    <citation type="journal article" date="2019" name="Int. J. Syst. Evol. Microbiol.">
        <title>The Global Catalogue of Microorganisms (GCM) 10K type strain sequencing project: providing services to taxonomists for standard genome sequencing and annotation.</title>
        <authorList>
            <consortium name="The Broad Institute Genomics Platform"/>
            <consortium name="The Broad Institute Genome Sequencing Center for Infectious Disease"/>
            <person name="Wu L."/>
            <person name="Ma J."/>
        </authorList>
    </citation>
    <scope>NUCLEOTIDE SEQUENCE [LARGE SCALE GENOMIC DNA]</scope>
    <source>
        <strain evidence="5">CCUG 50347</strain>
    </source>
</reference>
<evidence type="ECO:0000313" key="5">
    <source>
        <dbReference type="Proteomes" id="UP001595909"/>
    </source>
</evidence>
<keyword evidence="2" id="KW-0812">Transmembrane</keyword>
<dbReference type="PANTHER" id="PTHR33371">
    <property type="entry name" value="INTERMEMBRANE PHOSPHOLIPID TRANSPORT SYSTEM BINDING PROTEIN MLAD-RELATED"/>
    <property type="match status" value="1"/>
</dbReference>
<proteinExistence type="predicted"/>
<keyword evidence="2" id="KW-0472">Membrane</keyword>
<organism evidence="4 5">
    <name type="scientific">Actinomycetospora chibensis</name>
    <dbReference type="NCBI Taxonomy" id="663606"/>
    <lineage>
        <taxon>Bacteria</taxon>
        <taxon>Bacillati</taxon>
        <taxon>Actinomycetota</taxon>
        <taxon>Actinomycetes</taxon>
        <taxon>Pseudonocardiales</taxon>
        <taxon>Pseudonocardiaceae</taxon>
        <taxon>Actinomycetospora</taxon>
    </lineage>
</organism>
<name>A0ABV9RCZ7_9PSEU</name>
<protein>
    <submittedName>
        <fullName evidence="4">MlaD family protein</fullName>
    </submittedName>
</protein>
<evidence type="ECO:0000313" key="4">
    <source>
        <dbReference type="EMBL" id="MFC4832051.1"/>
    </source>
</evidence>
<evidence type="ECO:0000256" key="1">
    <source>
        <dbReference type="SAM" id="MobiDB-lite"/>
    </source>
</evidence>
<evidence type="ECO:0000259" key="3">
    <source>
        <dbReference type="Pfam" id="PF02470"/>
    </source>
</evidence>
<dbReference type="Pfam" id="PF02470">
    <property type="entry name" value="MlaD"/>
    <property type="match status" value="1"/>
</dbReference>
<dbReference type="InterPro" id="IPR003399">
    <property type="entry name" value="Mce/MlaD"/>
</dbReference>